<dbReference type="CTD" id="1448"/>
<dbReference type="RefSeq" id="XP_012413001.1">
    <property type="nucleotide sequence ID" value="XM_012557547.2"/>
</dbReference>
<dbReference type="AlphaFoldDB" id="A0A2Y9FZ92"/>
<keyword evidence="10" id="KW-1185">Reference proteome</keyword>
<dbReference type="GO" id="GO:0005615">
    <property type="term" value="C:extracellular space"/>
    <property type="evidence" value="ECO:0007669"/>
    <property type="project" value="TreeGrafter"/>
</dbReference>
<organism evidence="10 11">
    <name type="scientific">Trichechus manatus latirostris</name>
    <name type="common">Florida manatee</name>
    <dbReference type="NCBI Taxonomy" id="127582"/>
    <lineage>
        <taxon>Eukaryota</taxon>
        <taxon>Metazoa</taxon>
        <taxon>Chordata</taxon>
        <taxon>Craniata</taxon>
        <taxon>Vertebrata</taxon>
        <taxon>Euteleostomi</taxon>
        <taxon>Mammalia</taxon>
        <taxon>Eutheria</taxon>
        <taxon>Afrotheria</taxon>
        <taxon>Sirenia</taxon>
        <taxon>Trichechidae</taxon>
        <taxon>Trichechus</taxon>
    </lineage>
</organism>
<evidence type="ECO:0000256" key="3">
    <source>
        <dbReference type="ARBA" id="ARBA00005332"/>
    </source>
</evidence>
<evidence type="ECO:0000256" key="7">
    <source>
        <dbReference type="ARBA" id="ARBA00022743"/>
    </source>
</evidence>
<name>A0A2Y9FZ92_TRIMA</name>
<accession>A0A2Y9FZ92</accession>
<dbReference type="GO" id="GO:0050821">
    <property type="term" value="P:protein stabilization"/>
    <property type="evidence" value="ECO:0007669"/>
    <property type="project" value="TreeGrafter"/>
</dbReference>
<dbReference type="GeneID" id="101349978"/>
<dbReference type="Proteomes" id="UP000248480">
    <property type="component" value="Unplaced"/>
</dbReference>
<reference evidence="11" key="1">
    <citation type="submission" date="2025-08" db="UniProtKB">
        <authorList>
            <consortium name="RefSeq"/>
        </authorList>
    </citation>
    <scope>IDENTIFICATION</scope>
</reference>
<sequence>MMKGFLLSVNILALTLPFLCLESDERWFCQKAVKYVPNNYVLKSYYCYEPNYYQRRPAVPINNPYILHLYPVKLVAVRSHTQIPQWQVPSNIYPSPLAHHKYLKPSFIVIPPTKIQDKPIIPPFDTITTIEATHSPTIEPTVNTVVPPEASSEVIVTNTPESTTVPVISSQV</sequence>
<evidence type="ECO:0000256" key="2">
    <source>
        <dbReference type="ARBA" id="ARBA00004613"/>
    </source>
</evidence>
<evidence type="ECO:0000313" key="10">
    <source>
        <dbReference type="Proteomes" id="UP000248480"/>
    </source>
</evidence>
<feature type="signal peptide" evidence="9">
    <location>
        <begin position="1"/>
        <end position="17"/>
    </location>
</feature>
<dbReference type="InterPro" id="IPR000117">
    <property type="entry name" value="Casein_kappa"/>
</dbReference>
<evidence type="ECO:0000313" key="11">
    <source>
        <dbReference type="RefSeq" id="XP_012413001.1"/>
    </source>
</evidence>
<keyword evidence="7" id="KW-0494">Milk protein</keyword>
<evidence type="ECO:0000256" key="9">
    <source>
        <dbReference type="SAM" id="SignalP"/>
    </source>
</evidence>
<dbReference type="GO" id="GO:0007595">
    <property type="term" value="P:lactation"/>
    <property type="evidence" value="ECO:0007669"/>
    <property type="project" value="TreeGrafter"/>
</dbReference>
<keyword evidence="6" id="KW-0597">Phosphoprotein</keyword>
<evidence type="ECO:0000256" key="8">
    <source>
        <dbReference type="ARBA" id="ARBA00023180"/>
    </source>
</evidence>
<dbReference type="PANTHER" id="PTHR11470">
    <property type="entry name" value="KAPPA CASEIN"/>
    <property type="match status" value="1"/>
</dbReference>
<protein>
    <recommendedName>
        <fullName evidence="4">Kappa-casein</fullName>
    </recommendedName>
</protein>
<dbReference type="OrthoDB" id="9836334at2759"/>
<dbReference type="KEGG" id="tmu:101349978"/>
<evidence type="ECO:0000256" key="4">
    <source>
        <dbReference type="ARBA" id="ARBA00017238"/>
    </source>
</evidence>
<evidence type="ECO:0000256" key="5">
    <source>
        <dbReference type="ARBA" id="ARBA00022525"/>
    </source>
</evidence>
<dbReference type="Pfam" id="PF00997">
    <property type="entry name" value="Casein_kappa"/>
    <property type="match status" value="1"/>
</dbReference>
<comment type="subcellular location">
    <subcellularLocation>
        <location evidence="2">Secreted</location>
    </subcellularLocation>
</comment>
<comment type="function">
    <text evidence="1">Kappa-casein stabilizes micelle formation, preventing casein precipitation in milk.</text>
</comment>
<keyword evidence="5" id="KW-0964">Secreted</keyword>
<evidence type="ECO:0000256" key="1">
    <source>
        <dbReference type="ARBA" id="ARBA00003829"/>
    </source>
</evidence>
<gene>
    <name evidence="11" type="primary">CSN3</name>
</gene>
<dbReference type="FunCoup" id="A0A2Y9FZ92">
    <property type="interactions" value="68"/>
</dbReference>
<dbReference type="InParanoid" id="A0A2Y9FZ92"/>
<keyword evidence="8" id="KW-0325">Glycoprotein</keyword>
<keyword evidence="9" id="KW-0732">Signal</keyword>
<proteinExistence type="inferred from homology"/>
<dbReference type="STRING" id="127582.A0A2Y9FZ92"/>
<feature type="chain" id="PRO_5016095471" description="Kappa-casein" evidence="9">
    <location>
        <begin position="18"/>
        <end position="172"/>
    </location>
</feature>
<comment type="similarity">
    <text evidence="3">Belongs to the kappa-casein family.</text>
</comment>
<evidence type="ECO:0000256" key="6">
    <source>
        <dbReference type="ARBA" id="ARBA00022553"/>
    </source>
</evidence>
<dbReference type="PANTHER" id="PTHR11470:SF2">
    <property type="entry name" value="KAPPA-CASEIN"/>
    <property type="match status" value="1"/>
</dbReference>